<dbReference type="Proteomes" id="UP000236248">
    <property type="component" value="Chromosome NCAV"/>
</dbReference>
<evidence type="ECO:0000313" key="2">
    <source>
        <dbReference type="Proteomes" id="UP000236248"/>
    </source>
</evidence>
<protein>
    <submittedName>
        <fullName evidence="1">Uncharacterized protein</fullName>
    </submittedName>
</protein>
<dbReference type="EMBL" id="LT981265">
    <property type="protein sequence ID" value="SPC34957.1"/>
    <property type="molecule type" value="Genomic_DNA"/>
</dbReference>
<gene>
    <name evidence="1" type="ORF">NCAV_1794</name>
</gene>
<keyword evidence="2" id="KW-1185">Reference proteome</keyword>
<dbReference type="KEGG" id="ncv:NCAV_1794"/>
<dbReference type="GeneID" id="41595762"/>
<proteinExistence type="predicted"/>
<name>A0A2K5ATJ3_9ARCH</name>
<reference evidence="2" key="1">
    <citation type="submission" date="2018-01" db="EMBL/GenBank/DDBJ databases">
        <authorList>
            <person name="Kerou L M."/>
        </authorList>
    </citation>
    <scope>NUCLEOTIDE SEQUENCE [LARGE SCALE GENOMIC DNA]</scope>
    <source>
        <strain evidence="2">SCU2</strain>
    </source>
</reference>
<dbReference type="AlphaFoldDB" id="A0A2K5ATJ3"/>
<evidence type="ECO:0000313" key="1">
    <source>
        <dbReference type="EMBL" id="SPC34957.1"/>
    </source>
</evidence>
<organism evidence="1 2">
    <name type="scientific">Candidatus Nitrosocaldus cavascurensis</name>
    <dbReference type="NCBI Taxonomy" id="2058097"/>
    <lineage>
        <taxon>Archaea</taxon>
        <taxon>Nitrososphaerota</taxon>
        <taxon>Nitrososphaeria</taxon>
        <taxon>Candidatus Nitrosocaldales</taxon>
        <taxon>Candidatus Nitrosocaldaceae</taxon>
        <taxon>Candidatus Nitrosocaldus</taxon>
    </lineage>
</organism>
<dbReference type="RefSeq" id="WP_103286496.1">
    <property type="nucleotide sequence ID" value="NZ_LT981265.1"/>
</dbReference>
<accession>A0A2K5ATJ3</accession>
<sequence>MQFAWIDSYTIIGDGLVSVVGGAGNPFAGYGTCSVPAGETSTGYATATLMADVELGTTTGYGMCWISIWTRDMHWYDFTVEPFMVVPETVLGIGVVAALLG</sequence>